<proteinExistence type="predicted"/>
<dbReference type="OMA" id="DNGMPVM"/>
<feature type="compositionally biased region" description="Basic residues" evidence="1">
    <location>
        <begin position="102"/>
        <end position="123"/>
    </location>
</feature>
<name>A0A6F7P3J8_HAECO</name>
<organism evidence="2 3">
    <name type="scientific">Haemonchus contortus</name>
    <name type="common">Barber pole worm</name>
    <dbReference type="NCBI Taxonomy" id="6289"/>
    <lineage>
        <taxon>Eukaryota</taxon>
        <taxon>Metazoa</taxon>
        <taxon>Ecdysozoa</taxon>
        <taxon>Nematoda</taxon>
        <taxon>Chromadorea</taxon>
        <taxon>Rhabditida</taxon>
        <taxon>Rhabditina</taxon>
        <taxon>Rhabditomorpha</taxon>
        <taxon>Strongyloidea</taxon>
        <taxon>Trichostrongylidae</taxon>
        <taxon>Haemonchus</taxon>
    </lineage>
</organism>
<feature type="compositionally biased region" description="Low complexity" evidence="1">
    <location>
        <begin position="501"/>
        <end position="516"/>
    </location>
</feature>
<dbReference type="OrthoDB" id="5857539at2759"/>
<evidence type="ECO:0000313" key="4">
    <source>
        <dbReference type="WBParaSite" id="HCON_00064660-00002"/>
    </source>
</evidence>
<feature type="region of interest" description="Disordered" evidence="1">
    <location>
        <begin position="1"/>
        <end position="28"/>
    </location>
</feature>
<feature type="region of interest" description="Disordered" evidence="1">
    <location>
        <begin position="492"/>
        <end position="567"/>
    </location>
</feature>
<dbReference type="AlphaFoldDB" id="A0A6F7P3J8"/>
<feature type="compositionally biased region" description="Basic and acidic residues" evidence="1">
    <location>
        <begin position="124"/>
        <end position="142"/>
    </location>
</feature>
<feature type="compositionally biased region" description="Polar residues" evidence="1">
    <location>
        <begin position="18"/>
        <end position="28"/>
    </location>
</feature>
<dbReference type="WBParaSite" id="HCON_00064660-00002">
    <property type="protein sequence ID" value="HCON_00064660-00002"/>
    <property type="gene ID" value="HCON_00064660"/>
</dbReference>
<accession>A0A6F7P3J8</accession>
<evidence type="ECO:0000313" key="2">
    <source>
        <dbReference type="Proteomes" id="UP000025227"/>
    </source>
</evidence>
<evidence type="ECO:0000313" key="3">
    <source>
        <dbReference type="WBParaSite" id="HCON_00064660-00001"/>
    </source>
</evidence>
<feature type="compositionally biased region" description="Basic and acidic residues" evidence="1">
    <location>
        <begin position="1"/>
        <end position="14"/>
    </location>
</feature>
<keyword evidence="2" id="KW-1185">Reference proteome</keyword>
<dbReference type="Proteomes" id="UP000025227">
    <property type="component" value="Unplaced"/>
</dbReference>
<protein>
    <submittedName>
        <fullName evidence="3 4">Titin</fullName>
    </submittedName>
</protein>
<sequence length="567" mass="60452">MAAAKADSKAKNSKESAQSQTNSNQNFNVCLMPTKEAIEATPGTPLTKEELARLQSEGQLPKNLDAIERSATMHNLKVGDQDFVVIMMDPPPCGCVRLMNGKKKRCKKHRQERRARRKAKKEKQKKEGKEGKMVKDDDSDRKKVVELRHAADSECDEDKAIDGAITPDKVAVVGPAGVAVLIDIEKVQGEEVGPRKKVDKPMKGILVKGAHETPQFIPEDKIEKGKDGQPKFKNYTRGTLVGGPHGESIFYADKQCQPDSKGNPQNVTVTGVDKNLQKKIGETVFPPCEVEVNEKGMPVLILITDSKTVPKDKCATVGVLVKNNEGVVVLAQSGGQTVGAKDNAECVPTTPTDKVVPGCVIGKVVEDKATGTYIVIHCSQAVGPNQKVVGTLLQGNYCEPIFVKDEAAASGNVKDTLPAIAKSENQDKQYQPQIEKANILVQAQVEGKTVTQIQKERAEMQACQPLTIGEVYSTALGDGARDTRSHFLRKDMEAPTGAGGPSAAPTGAGGPSAAPTGAGGPSAYKYQGKGVSSTFVNVGGTSGPSTSQKPLPPVGSDTRSVYLVRKQ</sequence>
<dbReference type="WBParaSite" id="HCON_00064660-00001">
    <property type="protein sequence ID" value="HCON_00064660-00001"/>
    <property type="gene ID" value="HCON_00064660"/>
</dbReference>
<feature type="region of interest" description="Disordered" evidence="1">
    <location>
        <begin position="102"/>
        <end position="142"/>
    </location>
</feature>
<evidence type="ECO:0000256" key="1">
    <source>
        <dbReference type="SAM" id="MobiDB-lite"/>
    </source>
</evidence>
<reference evidence="3 4" key="1">
    <citation type="submission" date="2020-12" db="UniProtKB">
        <authorList>
            <consortium name="WormBaseParasite"/>
        </authorList>
    </citation>
    <scope>IDENTIFICATION</scope>
    <source>
        <strain evidence="3 4">MHco3</strain>
    </source>
</reference>